<keyword evidence="1" id="KW-1133">Transmembrane helix</keyword>
<protein>
    <submittedName>
        <fullName evidence="2">Uncharacterized protein</fullName>
    </submittedName>
</protein>
<name>A0ABT5HT96_9CAUL</name>
<evidence type="ECO:0000313" key="2">
    <source>
        <dbReference type="EMBL" id="MDC7682701.1"/>
    </source>
</evidence>
<organism evidence="2 3">
    <name type="scientific">Asticcacaulis aquaticus</name>
    <dbReference type="NCBI Taxonomy" id="2984212"/>
    <lineage>
        <taxon>Bacteria</taxon>
        <taxon>Pseudomonadati</taxon>
        <taxon>Pseudomonadota</taxon>
        <taxon>Alphaproteobacteria</taxon>
        <taxon>Caulobacterales</taxon>
        <taxon>Caulobacteraceae</taxon>
        <taxon>Asticcacaulis</taxon>
    </lineage>
</organism>
<gene>
    <name evidence="2" type="ORF">PQU92_05400</name>
</gene>
<dbReference type="EMBL" id="JAQQKX010000003">
    <property type="protein sequence ID" value="MDC7682701.1"/>
    <property type="molecule type" value="Genomic_DNA"/>
</dbReference>
<dbReference type="RefSeq" id="WP_272747184.1">
    <property type="nucleotide sequence ID" value="NZ_JAQQKX010000003.1"/>
</dbReference>
<keyword evidence="3" id="KW-1185">Reference proteome</keyword>
<evidence type="ECO:0000256" key="1">
    <source>
        <dbReference type="SAM" id="Phobius"/>
    </source>
</evidence>
<feature type="transmembrane region" description="Helical" evidence="1">
    <location>
        <begin position="58"/>
        <end position="79"/>
    </location>
</feature>
<accession>A0ABT5HT96</accession>
<keyword evidence="1" id="KW-0812">Transmembrane</keyword>
<feature type="transmembrane region" description="Helical" evidence="1">
    <location>
        <begin position="27"/>
        <end position="46"/>
    </location>
</feature>
<proteinExistence type="predicted"/>
<reference evidence="2 3" key="1">
    <citation type="submission" date="2023-01" db="EMBL/GenBank/DDBJ databases">
        <title>Novel species of the genus Asticcacaulis isolated from rivers.</title>
        <authorList>
            <person name="Lu H."/>
        </authorList>
    </citation>
    <scope>NUCLEOTIDE SEQUENCE [LARGE SCALE GENOMIC DNA]</scope>
    <source>
        <strain evidence="2 3">BYS171W</strain>
    </source>
</reference>
<keyword evidence="1" id="KW-0472">Membrane</keyword>
<sequence length="140" mass="15531">MYLPVSWQTFVDDMTVWVADLPWGGDYILSQSLMVFWVSGVVLALTPTGQRAGRALRIFVGLALFSSLLSFGVPAIRLLMMLQLGNTGEQIGILVQWCLLFAGFYVLIALLGYGPGRLIGAVLRPGLKKSPRRRRLFLED</sequence>
<comment type="caution">
    <text evidence="2">The sequence shown here is derived from an EMBL/GenBank/DDBJ whole genome shotgun (WGS) entry which is preliminary data.</text>
</comment>
<dbReference type="Proteomes" id="UP001214854">
    <property type="component" value="Unassembled WGS sequence"/>
</dbReference>
<feature type="transmembrane region" description="Helical" evidence="1">
    <location>
        <begin position="91"/>
        <end position="114"/>
    </location>
</feature>
<evidence type="ECO:0000313" key="3">
    <source>
        <dbReference type="Proteomes" id="UP001214854"/>
    </source>
</evidence>